<dbReference type="InterPro" id="IPR045335">
    <property type="entry name" value="FtsQ_C_sf"/>
</dbReference>
<evidence type="ECO:0000256" key="2">
    <source>
        <dbReference type="ARBA" id="ARBA00022475"/>
    </source>
</evidence>
<evidence type="ECO:0000256" key="5">
    <source>
        <dbReference type="ARBA" id="ARBA00022692"/>
    </source>
</evidence>
<keyword evidence="5 9" id="KW-0812">Transmembrane</keyword>
<comment type="function">
    <text evidence="9">Essential cell division protein.</text>
</comment>
<feature type="region of interest" description="Disordered" evidence="10">
    <location>
        <begin position="291"/>
        <end position="336"/>
    </location>
</feature>
<evidence type="ECO:0000256" key="9">
    <source>
        <dbReference type="HAMAP-Rule" id="MF_00911"/>
    </source>
</evidence>
<dbReference type="Pfam" id="PF03799">
    <property type="entry name" value="FtsQ_DivIB_C"/>
    <property type="match status" value="1"/>
</dbReference>
<comment type="subcellular location">
    <subcellularLocation>
        <location evidence="9">Cell inner membrane</location>
        <topology evidence="9">Single-pass type II membrane protein</topology>
    </subcellularLocation>
    <subcellularLocation>
        <location evidence="1">Membrane</location>
    </subcellularLocation>
    <text evidence="9">Localizes to the division septum.</text>
</comment>
<dbReference type="EMBL" id="JAXCLX010000001">
    <property type="protein sequence ID" value="MDY0871125.1"/>
    <property type="molecule type" value="Genomic_DNA"/>
</dbReference>
<dbReference type="Pfam" id="PF08478">
    <property type="entry name" value="POTRA_1"/>
    <property type="match status" value="1"/>
</dbReference>
<dbReference type="PANTHER" id="PTHR35851">
    <property type="entry name" value="CELL DIVISION PROTEIN FTSQ"/>
    <property type="match status" value="1"/>
</dbReference>
<feature type="region of interest" description="Disordered" evidence="10">
    <location>
        <begin position="1"/>
        <end position="35"/>
    </location>
</feature>
<dbReference type="Gene3D" id="3.10.20.310">
    <property type="entry name" value="membrane protein fhac"/>
    <property type="match status" value="1"/>
</dbReference>
<dbReference type="PANTHER" id="PTHR35851:SF1">
    <property type="entry name" value="CELL DIVISION PROTEIN FTSQ"/>
    <property type="match status" value="1"/>
</dbReference>
<dbReference type="Gene3D" id="3.40.50.11690">
    <property type="entry name" value="Cell division protein FtsQ/DivIB"/>
    <property type="match status" value="1"/>
</dbReference>
<evidence type="ECO:0000256" key="1">
    <source>
        <dbReference type="ARBA" id="ARBA00004370"/>
    </source>
</evidence>
<proteinExistence type="inferred from homology"/>
<dbReference type="PROSITE" id="PS51779">
    <property type="entry name" value="POTRA"/>
    <property type="match status" value="1"/>
</dbReference>
<organism evidence="12 13">
    <name type="scientific">Dongia rigui</name>
    <dbReference type="NCBI Taxonomy" id="940149"/>
    <lineage>
        <taxon>Bacteria</taxon>
        <taxon>Pseudomonadati</taxon>
        <taxon>Pseudomonadota</taxon>
        <taxon>Alphaproteobacteria</taxon>
        <taxon>Rhodospirillales</taxon>
        <taxon>Dongiaceae</taxon>
        <taxon>Dongia</taxon>
    </lineage>
</organism>
<evidence type="ECO:0000256" key="6">
    <source>
        <dbReference type="ARBA" id="ARBA00022989"/>
    </source>
</evidence>
<evidence type="ECO:0000313" key="13">
    <source>
        <dbReference type="Proteomes" id="UP001271769"/>
    </source>
</evidence>
<protein>
    <recommendedName>
        <fullName evidence="9">Cell division protein FtsQ</fullName>
    </recommendedName>
</protein>
<keyword evidence="4 9" id="KW-0132">Cell division</keyword>
<keyword evidence="13" id="KW-1185">Reference proteome</keyword>
<dbReference type="GO" id="GO:0051301">
    <property type="term" value="P:cell division"/>
    <property type="evidence" value="ECO:0007669"/>
    <property type="project" value="UniProtKB-KW"/>
</dbReference>
<evidence type="ECO:0000256" key="4">
    <source>
        <dbReference type="ARBA" id="ARBA00022618"/>
    </source>
</evidence>
<feature type="compositionally biased region" description="Basic and acidic residues" evidence="10">
    <location>
        <begin position="300"/>
        <end position="313"/>
    </location>
</feature>
<sequence>MRRVSAHKGAAAASLSMAGPMPRKRQLSATQRVPVRKRPRSAIERHLTTFGLVVGISAAVGGLGYWSFSSGWVSYLTASVSQHFVSATADAGYALSTLEVDGRKETPKDDIMLALGAMKGDPILDIDLEAARQRIVDLPWVTSAVVERRLPGTLRVTLTEAEPLALWQKKGDFYLVSDTGDVLAVKDVSRFGKLPVIVGDAAPQKAGALFAMLNLAPDLQKRVTAAVLIGNRRWNLRLDNGVDIKLPEVAADTAWQKFAALEKQHHLLDKDISIIDLRQDDKLVVRQAHPAVAEDAAGDGAKKSTKTQDKTEPEANPVLTPAATPVSAPGAKNNAT</sequence>
<dbReference type="InterPro" id="IPR034746">
    <property type="entry name" value="POTRA"/>
</dbReference>
<comment type="similarity">
    <text evidence="9">Belongs to the FtsQ/DivIB family. FtsQ subfamily.</text>
</comment>
<evidence type="ECO:0000259" key="11">
    <source>
        <dbReference type="PROSITE" id="PS51779"/>
    </source>
</evidence>
<dbReference type="InterPro" id="IPR026579">
    <property type="entry name" value="FtsQ"/>
</dbReference>
<reference evidence="12 13" key="1">
    <citation type="journal article" date="2013" name="Antonie Van Leeuwenhoek">
        <title>Dongia rigui sp. nov., isolated from freshwater of a large wetland in Korea.</title>
        <authorList>
            <person name="Baik K.S."/>
            <person name="Hwang Y.M."/>
            <person name="Choi J.S."/>
            <person name="Kwon J."/>
            <person name="Seong C.N."/>
        </authorList>
    </citation>
    <scope>NUCLEOTIDE SEQUENCE [LARGE SCALE GENOMIC DNA]</scope>
    <source>
        <strain evidence="12 13">04SU4-P</strain>
    </source>
</reference>
<dbReference type="RefSeq" id="WP_320499492.1">
    <property type="nucleotide sequence ID" value="NZ_JAXCLX010000001.1"/>
</dbReference>
<evidence type="ECO:0000256" key="10">
    <source>
        <dbReference type="SAM" id="MobiDB-lite"/>
    </source>
</evidence>
<evidence type="ECO:0000256" key="7">
    <source>
        <dbReference type="ARBA" id="ARBA00023136"/>
    </source>
</evidence>
<dbReference type="InterPro" id="IPR013685">
    <property type="entry name" value="POTRA_FtsQ_type"/>
</dbReference>
<evidence type="ECO:0000256" key="3">
    <source>
        <dbReference type="ARBA" id="ARBA00022519"/>
    </source>
</evidence>
<keyword evidence="2 9" id="KW-1003">Cell membrane</keyword>
<comment type="caution">
    <text evidence="12">The sequence shown here is derived from an EMBL/GenBank/DDBJ whole genome shotgun (WGS) entry which is preliminary data.</text>
</comment>
<gene>
    <name evidence="9" type="primary">ftsQ</name>
    <name evidence="12" type="ORF">SMD31_04305</name>
</gene>
<evidence type="ECO:0000256" key="8">
    <source>
        <dbReference type="ARBA" id="ARBA00023306"/>
    </source>
</evidence>
<accession>A0ABU5DUZ2</accession>
<feature type="domain" description="POTRA" evidence="11">
    <location>
        <begin position="93"/>
        <end position="161"/>
    </location>
</feature>
<keyword evidence="8 9" id="KW-0131">Cell cycle</keyword>
<feature type="transmembrane region" description="Helical" evidence="9">
    <location>
        <begin position="47"/>
        <end position="68"/>
    </location>
</feature>
<dbReference type="Proteomes" id="UP001271769">
    <property type="component" value="Unassembled WGS sequence"/>
</dbReference>
<keyword evidence="7 9" id="KW-0472">Membrane</keyword>
<name>A0ABU5DUZ2_9PROT</name>
<dbReference type="HAMAP" id="MF_00911">
    <property type="entry name" value="FtsQ_subfam"/>
    <property type="match status" value="1"/>
</dbReference>
<dbReference type="InterPro" id="IPR005548">
    <property type="entry name" value="Cell_div_FtsQ/DivIB_C"/>
</dbReference>
<evidence type="ECO:0000313" key="12">
    <source>
        <dbReference type="EMBL" id="MDY0871125.1"/>
    </source>
</evidence>
<keyword evidence="6 9" id="KW-1133">Transmembrane helix</keyword>
<keyword evidence="3 9" id="KW-0997">Cell inner membrane</keyword>